<gene>
    <name evidence="1" type="ORF">HPB50_004071</name>
</gene>
<proteinExistence type="predicted"/>
<dbReference type="Proteomes" id="UP000821845">
    <property type="component" value="Chromosome 11"/>
</dbReference>
<accession>A0ACB7SZM9</accession>
<evidence type="ECO:0000313" key="2">
    <source>
        <dbReference type="Proteomes" id="UP000821845"/>
    </source>
</evidence>
<organism evidence="1 2">
    <name type="scientific">Hyalomma asiaticum</name>
    <name type="common">Tick</name>
    <dbReference type="NCBI Taxonomy" id="266040"/>
    <lineage>
        <taxon>Eukaryota</taxon>
        <taxon>Metazoa</taxon>
        <taxon>Ecdysozoa</taxon>
        <taxon>Arthropoda</taxon>
        <taxon>Chelicerata</taxon>
        <taxon>Arachnida</taxon>
        <taxon>Acari</taxon>
        <taxon>Parasitiformes</taxon>
        <taxon>Ixodida</taxon>
        <taxon>Ixodoidea</taxon>
        <taxon>Ixodidae</taxon>
        <taxon>Hyalomminae</taxon>
        <taxon>Hyalomma</taxon>
    </lineage>
</organism>
<sequence>METLRRSRSVVSALLPSLFQPPTESATDLTQIQTMIVFGFGRFQRLALLCAQITTFVAYCQSFAVVTDLEPVDHWCRQGSEYANVSAREWKERYLPRGPGGKGYDSCHRYETPAPAGAEGHSADNLTRVVVACDAWEYDTAHTGLTVLVYWDIVCERTWYQNMIKAAFMCGAALSVPCAGLASNHWGRRPVMWIAVCVLLCSGVATSLAKSLIEFVVLRFVSSAAVSVLEVVSFVLLFESTPVGPRDLFCALAICWPTVLAPVYVAMVAYMAFNWRVWHAGLAIPTLFLFLTVYMTEESPHWLIVNHRFDEARRVALWAALLNGEDADVVIERLEKVKEMMALTAMTGGLAAEEDANTVPEAEGHDRRKSAAQRTRLHYFGSRTMLAHCFVVFGCWFTLYGNYYYRNLEGPHTSFVKWVVIACNVPAMTIAYFIIKQHGRLTPLVVFLLAVSLMLLFSALSQLVGLVFPFQLIIMWRSLLLNIAYVLLCVYTVALFPTQVQRHHFTVYVRSVAFSWAYTFSRLGAMVADAVRLVESALRYDLGALYMMVAALHLLVFSLLLLTLSEKKLLNIVNCIDTHNALGTMQPVKKRQISPEPLFPKQQDGSPLKLVATVDKT</sequence>
<dbReference type="EMBL" id="CM023491">
    <property type="protein sequence ID" value="KAH6940652.1"/>
    <property type="molecule type" value="Genomic_DNA"/>
</dbReference>
<reference evidence="1" key="1">
    <citation type="submission" date="2020-05" db="EMBL/GenBank/DDBJ databases">
        <title>Large-scale comparative analyses of tick genomes elucidate their genetic diversity and vector capacities.</title>
        <authorList>
            <person name="Jia N."/>
            <person name="Wang J."/>
            <person name="Shi W."/>
            <person name="Du L."/>
            <person name="Sun Y."/>
            <person name="Zhan W."/>
            <person name="Jiang J."/>
            <person name="Wang Q."/>
            <person name="Zhang B."/>
            <person name="Ji P."/>
            <person name="Sakyi L.B."/>
            <person name="Cui X."/>
            <person name="Yuan T."/>
            <person name="Jiang B."/>
            <person name="Yang W."/>
            <person name="Lam T.T.-Y."/>
            <person name="Chang Q."/>
            <person name="Ding S."/>
            <person name="Wang X."/>
            <person name="Zhu J."/>
            <person name="Ruan X."/>
            <person name="Zhao L."/>
            <person name="Wei J."/>
            <person name="Que T."/>
            <person name="Du C."/>
            <person name="Cheng J."/>
            <person name="Dai P."/>
            <person name="Han X."/>
            <person name="Huang E."/>
            <person name="Gao Y."/>
            <person name="Liu J."/>
            <person name="Shao H."/>
            <person name="Ye R."/>
            <person name="Li L."/>
            <person name="Wei W."/>
            <person name="Wang X."/>
            <person name="Wang C."/>
            <person name="Yang T."/>
            <person name="Huo Q."/>
            <person name="Li W."/>
            <person name="Guo W."/>
            <person name="Chen H."/>
            <person name="Zhou L."/>
            <person name="Ni X."/>
            <person name="Tian J."/>
            <person name="Zhou Y."/>
            <person name="Sheng Y."/>
            <person name="Liu T."/>
            <person name="Pan Y."/>
            <person name="Xia L."/>
            <person name="Li J."/>
            <person name="Zhao F."/>
            <person name="Cao W."/>
        </authorList>
    </citation>
    <scope>NUCLEOTIDE SEQUENCE</scope>
    <source>
        <strain evidence="1">Hyas-2018</strain>
    </source>
</reference>
<name>A0ACB7SZM9_HYAAI</name>
<comment type="caution">
    <text evidence="1">The sequence shown here is derived from an EMBL/GenBank/DDBJ whole genome shotgun (WGS) entry which is preliminary data.</text>
</comment>
<evidence type="ECO:0000313" key="1">
    <source>
        <dbReference type="EMBL" id="KAH6940652.1"/>
    </source>
</evidence>
<keyword evidence="2" id="KW-1185">Reference proteome</keyword>
<protein>
    <submittedName>
        <fullName evidence="1">Uncharacterized protein</fullName>
    </submittedName>
</protein>